<proteinExistence type="predicted"/>
<keyword evidence="1" id="KW-0040">ANK repeat</keyword>
<dbReference type="Gene3D" id="1.25.40.20">
    <property type="entry name" value="Ankyrin repeat-containing domain"/>
    <property type="match status" value="2"/>
</dbReference>
<organism evidence="3 4">
    <name type="scientific">Silurus meridionalis</name>
    <name type="common">Southern catfish</name>
    <name type="synonym">Silurus soldatovi meridionalis</name>
    <dbReference type="NCBI Taxonomy" id="175797"/>
    <lineage>
        <taxon>Eukaryota</taxon>
        <taxon>Metazoa</taxon>
        <taxon>Chordata</taxon>
        <taxon>Craniata</taxon>
        <taxon>Vertebrata</taxon>
        <taxon>Euteleostomi</taxon>
        <taxon>Actinopterygii</taxon>
        <taxon>Neopterygii</taxon>
        <taxon>Teleostei</taxon>
        <taxon>Ostariophysi</taxon>
        <taxon>Siluriformes</taxon>
        <taxon>Siluridae</taxon>
        <taxon>Silurus</taxon>
    </lineage>
</organism>
<feature type="repeat" description="ANK" evidence="1">
    <location>
        <begin position="1042"/>
        <end position="1074"/>
    </location>
</feature>
<dbReference type="InterPro" id="IPR042334">
    <property type="entry name" value="ANKRD31"/>
</dbReference>
<dbReference type="Pfam" id="PF12796">
    <property type="entry name" value="Ank_2"/>
    <property type="match status" value="2"/>
</dbReference>
<feature type="region of interest" description="Disordered" evidence="2">
    <location>
        <begin position="369"/>
        <end position="400"/>
    </location>
</feature>
<feature type="region of interest" description="Disordered" evidence="2">
    <location>
        <begin position="792"/>
        <end position="823"/>
    </location>
</feature>
<dbReference type="InterPro" id="IPR036770">
    <property type="entry name" value="Ankyrin_rpt-contain_sf"/>
</dbReference>
<feature type="repeat" description="ANK" evidence="1">
    <location>
        <begin position="222"/>
        <end position="254"/>
    </location>
</feature>
<dbReference type="PRINTS" id="PR01415">
    <property type="entry name" value="ANKYRIN"/>
</dbReference>
<feature type="compositionally biased region" description="Basic and acidic residues" evidence="2">
    <location>
        <begin position="982"/>
        <end position="991"/>
    </location>
</feature>
<feature type="repeat" description="ANK" evidence="1">
    <location>
        <begin position="288"/>
        <end position="320"/>
    </location>
</feature>
<dbReference type="SMART" id="SM00248">
    <property type="entry name" value="ANK"/>
    <property type="match status" value="6"/>
</dbReference>
<dbReference type="Proteomes" id="UP000606274">
    <property type="component" value="Unassembled WGS sequence"/>
</dbReference>
<evidence type="ECO:0000256" key="2">
    <source>
        <dbReference type="SAM" id="MobiDB-lite"/>
    </source>
</evidence>
<feature type="repeat" description="ANK" evidence="1">
    <location>
        <begin position="1075"/>
        <end position="1107"/>
    </location>
</feature>
<feature type="region of interest" description="Disordered" evidence="2">
    <location>
        <begin position="839"/>
        <end position="922"/>
    </location>
</feature>
<name>A0A8T0A8P5_SILME</name>
<feature type="region of interest" description="Disordered" evidence="2">
    <location>
        <begin position="96"/>
        <end position="132"/>
    </location>
</feature>
<feature type="compositionally biased region" description="Polar residues" evidence="2">
    <location>
        <begin position="907"/>
        <end position="922"/>
    </location>
</feature>
<evidence type="ECO:0000313" key="3">
    <source>
        <dbReference type="EMBL" id="KAF7687316.1"/>
    </source>
</evidence>
<dbReference type="PANTHER" id="PTHR24176">
    <property type="entry name" value="ANKYRIN REPEAT DOMAIN-CONTAINING PROTEIN 31-RELATED"/>
    <property type="match status" value="1"/>
</dbReference>
<dbReference type="InterPro" id="IPR002110">
    <property type="entry name" value="Ankyrin_rpt"/>
</dbReference>
<feature type="compositionally biased region" description="Polar residues" evidence="2">
    <location>
        <begin position="182"/>
        <end position="202"/>
    </location>
</feature>
<evidence type="ECO:0008006" key="5">
    <source>
        <dbReference type="Google" id="ProtNLM"/>
    </source>
</evidence>
<accession>A0A8T0A8P5</accession>
<gene>
    <name evidence="3" type="ORF">HF521_014544</name>
</gene>
<reference evidence="3" key="1">
    <citation type="submission" date="2020-08" db="EMBL/GenBank/DDBJ databases">
        <title>Chromosome-level assembly of Southern catfish (Silurus meridionalis) provides insights into visual adaptation to the nocturnal and benthic lifestyles.</title>
        <authorList>
            <person name="Zhang Y."/>
            <person name="Wang D."/>
            <person name="Peng Z."/>
        </authorList>
    </citation>
    <scope>NUCLEOTIDE SEQUENCE</scope>
    <source>
        <strain evidence="3">SWU-2019-XX</strain>
        <tissue evidence="3">Muscle</tissue>
    </source>
</reference>
<sequence>MNAQAAPISTVVYRRLLMLDTAGILSTSGHHSPPLLSSHCEISPEIGLLVHKGVRIPASSSQISASPCSLGQSNTVCKEDDGPAKINQTKVGPVTLETSSKSRRIHTNNKQPHPNPTTLVEHPEHPEHGTSQCVCSKQSTVGSQRSLIKCNGSLSKSRSQEPGCRDLSSERVETVNSAVVSHMSTRGQQTPGTGSCGSTVKKPTSDKRKVSKLRSIHKRNKFGETPLHLAVMKGDLQSVKDIIEVGARVNLADNAGWTPLHEAALGHNCAIAETLLKAGAKVNSVGYEGIMPLHDAVLLGNFKLVQLLLKWGANPLLKNQKGDNAIDLCQDMSMEKLLRQYASKHCRRTRQSPAVDAAELCQTVCPDSEDSAKVQDSSSAHSEERQSGQTLPQLRDQTKDSDIDASLAVQERESMGCDTMSCPDSDHDSDITVDYTETRSSSPEHWALSATQDFLGAINRVDGAAVRENENSLNEELLEHQSLVLGPKTNLNQWKDSCRETTDNILGGSRDNHKTDLLEESNSGVGKKKMRRRKMGNDQNFLDYLLNFDLNSVSVVNTEISSMTNRASPLNKNVCKNPSSSPALQAQSNMYQECSIPVLSSCQTEVSESCAVEQSLPSDESSESQSLLIGLIHDYGLTCSPEPQIGLKMIVQVEPIKEQLKLHSVQPTLKKTDTTHINCKEESQQKQTSLLLPADDSNAVASKWPQTNISTLNSLAYGDLLVGPNETYSLQDFNKVTLSSFSHCPSVSSADIQGIVCNERLCGGRSLSRVLDTTLTSPLEMQTSPICEGKKLLMSTPSSKSQKDDESNIRSSRKISTDDNMPPVLLPCAIDDNAAVKNDDAKSSADSDSTMIEEQEQIKSTDNDREGMTIRAGLHPAPVVISSEGLRQDKQHDSCKTSKEHSRGEPTENTTDPLSTESSVSMLTDLSQKPLCLLPTPNNNQVTESAGQDGFQKAVENEEASYAAKTCQRKKRQSKHRFSKQTKHDGVRNEASKPVINLTQRNIHQRNYLGETLLHRACKKGDLLEVKRLIKAGINVNTADNAGWTALHEATVKGCPDVVEELLRAGANVSSRGLKGVTPLHDAVICGKYKVVKHLLQYGSNPHDKNSLGQSALDLAKHEIIRELLLTFRGTPVVPEQPSDTSKLESEILHHGQIRHDNTVHRQPPSCFRRNNTRNIAGSSAGSAHCSSLVCDQSRAMRATPEEVEAPSKKTQLCCNESQQNQTSLLLPNLQNNQVHRRSTGSFRKYNKRNTTASSTGSAPNLQKSALSQTTNATSEKVEPKQTGEFRKETHMSITSIRLISNEELLPSFLMDRFWDSFLNNNDWDF</sequence>
<feature type="compositionally biased region" description="Polar residues" evidence="2">
    <location>
        <begin position="1249"/>
        <end position="1275"/>
    </location>
</feature>
<feature type="region of interest" description="Disordered" evidence="2">
    <location>
        <begin position="182"/>
        <end position="205"/>
    </location>
</feature>
<dbReference type="SUPFAM" id="SSF48403">
    <property type="entry name" value="Ankyrin repeat"/>
    <property type="match status" value="2"/>
</dbReference>
<dbReference type="PROSITE" id="PS50297">
    <property type="entry name" value="ANK_REP_REGION"/>
    <property type="match status" value="6"/>
</dbReference>
<keyword evidence="4" id="KW-1185">Reference proteome</keyword>
<dbReference type="Pfam" id="PF00023">
    <property type="entry name" value="Ank"/>
    <property type="match status" value="2"/>
</dbReference>
<feature type="compositionally biased region" description="Basic and acidic residues" evidence="2">
    <location>
        <begin position="856"/>
        <end position="868"/>
    </location>
</feature>
<feature type="compositionally biased region" description="Basic and acidic residues" evidence="2">
    <location>
        <begin position="1276"/>
        <end position="1289"/>
    </location>
</feature>
<dbReference type="PANTHER" id="PTHR24176:SF14">
    <property type="entry name" value="ANKYRIN REPEAT DOMAIN-CONTAINING PROTEIN 31"/>
    <property type="match status" value="1"/>
</dbReference>
<feature type="compositionally biased region" description="Basic and acidic residues" evidence="2">
    <location>
        <begin position="886"/>
        <end position="906"/>
    </location>
</feature>
<feature type="compositionally biased region" description="Polar residues" evidence="2">
    <location>
        <begin position="108"/>
        <end position="118"/>
    </location>
</feature>
<dbReference type="PROSITE" id="PS50088">
    <property type="entry name" value="ANK_REPEAT"/>
    <property type="match status" value="6"/>
</dbReference>
<feature type="repeat" description="ANK" evidence="1">
    <location>
        <begin position="255"/>
        <end position="287"/>
    </location>
</feature>
<feature type="region of interest" description="Disordered" evidence="2">
    <location>
        <begin position="505"/>
        <end position="527"/>
    </location>
</feature>
<feature type="repeat" description="ANK" evidence="1">
    <location>
        <begin position="1009"/>
        <end position="1041"/>
    </location>
</feature>
<feature type="region of interest" description="Disordered" evidence="2">
    <location>
        <begin position="1228"/>
        <end position="1289"/>
    </location>
</feature>
<comment type="caution">
    <text evidence="3">The sequence shown here is derived from an EMBL/GenBank/DDBJ whole genome shotgun (WGS) entry which is preliminary data.</text>
</comment>
<protein>
    <recommendedName>
        <fullName evidence="5">Ankyrin repeat domain-containing protein 31</fullName>
    </recommendedName>
</protein>
<feature type="region of interest" description="Disordered" evidence="2">
    <location>
        <begin position="414"/>
        <end position="444"/>
    </location>
</feature>
<feature type="region of interest" description="Disordered" evidence="2">
    <location>
        <begin position="963"/>
        <end position="992"/>
    </location>
</feature>
<evidence type="ECO:0000313" key="4">
    <source>
        <dbReference type="Proteomes" id="UP000606274"/>
    </source>
</evidence>
<evidence type="ECO:0000256" key="1">
    <source>
        <dbReference type="PROSITE-ProRule" id="PRU00023"/>
    </source>
</evidence>
<dbReference type="EMBL" id="JABFDY010000027">
    <property type="protein sequence ID" value="KAF7687316.1"/>
    <property type="molecule type" value="Genomic_DNA"/>
</dbReference>
<feature type="compositionally biased region" description="Basic residues" evidence="2">
    <location>
        <begin position="967"/>
        <end position="981"/>
    </location>
</feature>